<proteinExistence type="predicted"/>
<reference evidence="1" key="1">
    <citation type="submission" date="2020-05" db="EMBL/GenBank/DDBJ databases">
        <authorList>
            <person name="Chiriac C."/>
            <person name="Salcher M."/>
            <person name="Ghai R."/>
            <person name="Kavagutti S V."/>
        </authorList>
    </citation>
    <scope>NUCLEOTIDE SEQUENCE</scope>
</reference>
<name>A0A6J5Q6P6_9CAUD</name>
<evidence type="ECO:0000313" key="1">
    <source>
        <dbReference type="EMBL" id="CAB4180370.1"/>
    </source>
</evidence>
<organism evidence="1">
    <name type="scientific">uncultured Caudovirales phage</name>
    <dbReference type="NCBI Taxonomy" id="2100421"/>
    <lineage>
        <taxon>Viruses</taxon>
        <taxon>Duplodnaviria</taxon>
        <taxon>Heunggongvirae</taxon>
        <taxon>Uroviricota</taxon>
        <taxon>Caudoviricetes</taxon>
        <taxon>Peduoviridae</taxon>
        <taxon>Maltschvirus</taxon>
        <taxon>Maltschvirus maltsch</taxon>
    </lineage>
</organism>
<sequence length="149" mass="17081">MTRPNHALVIHNMALRLTATVRSQLAGEPLRRIARRRSFALLAALCVIGITPAIGDDQNKELYKLYAHMKLANDKQYRCLVTLWRLESNWSPTADNKHSTAFGIPQLLKMKETNPYKQIDLGLKYINSHKLYKGDVCKALDRHKKVGHY</sequence>
<accession>A0A6J5Q6P6</accession>
<evidence type="ECO:0008006" key="2">
    <source>
        <dbReference type="Google" id="ProtNLM"/>
    </source>
</evidence>
<protein>
    <recommendedName>
        <fullName evidence="2">LT_GEWL domain containing protein</fullName>
    </recommendedName>
</protein>
<gene>
    <name evidence="1" type="ORF">UFOVP1041_22</name>
</gene>
<dbReference type="EMBL" id="LR796990">
    <property type="protein sequence ID" value="CAB4180370.1"/>
    <property type="molecule type" value="Genomic_DNA"/>
</dbReference>